<dbReference type="GO" id="GO:0007004">
    <property type="term" value="P:telomere maintenance via telomerase"/>
    <property type="evidence" value="ECO:0007669"/>
    <property type="project" value="TreeGrafter"/>
</dbReference>
<evidence type="ECO:0000256" key="14">
    <source>
        <dbReference type="RuleBase" id="RU365061"/>
    </source>
</evidence>
<name>A0A8J2PWK9_9HEXA</name>
<dbReference type="EC" id="2.7.7.49" evidence="2 14"/>
<comment type="subcellular location">
    <subcellularLocation>
        <location evidence="14">Nucleus</location>
    </subcellularLocation>
    <subcellularLocation>
        <location evidence="14">Chromosome</location>
        <location evidence="14">Telomere</location>
    </subcellularLocation>
</comment>
<dbReference type="CDD" id="cd01648">
    <property type="entry name" value="TERT"/>
    <property type="match status" value="1"/>
</dbReference>
<keyword evidence="6 14" id="KW-0548">Nucleotidyltransferase</keyword>
<dbReference type="SMART" id="SM00975">
    <property type="entry name" value="Telomerase_RBD"/>
    <property type="match status" value="1"/>
</dbReference>
<dbReference type="GO" id="GO:0046872">
    <property type="term" value="F:metal ion binding"/>
    <property type="evidence" value="ECO:0007669"/>
    <property type="project" value="UniProtKB-KW"/>
</dbReference>
<sequence>MLSLQVSGQFPMPIDDLVEYCQSNVLSEIMLKVVEFHRQTKNLHLILKTILRKWVWKEQKKLSWKNKQNSTGIPCINLSKAYISLNEDSLVEPGTTKKRNAESSCENVGGETFKRARLGSSTIISPATVVSFENLPLSNLIISPSVPTNPSVNIQRRALQFRKLRGKISHNCVLATVSQMLHESGFSLFLENGKVKIYLLAKVASWIFLKYVVVMLRSSFYVTESSSSRNQLVFYLRNTWKSVTDSIHHQLLKSGQMKVVSKDSGQSENATMRFVPKTSNSLRPIVSFHKIHKQKIKTDAGKLLLAYMSSKIAPHGIIDPIHLQNRWQTFLKEWNEKERPTLYFLRSDIRDAYPSVKISKLRAILNSMQIPKFLQEQTYMRLKTGKRCRQKVILSEVTSGRQQTPLYIRNRPWFSFTKSKTTKDFDVLSALESVKSTLSEPVVKIGKHKYTLDLGLPQGWQLSQLLCNIYYGTMDREYFSDYLDVPGELFIRNVDDYFFITMNPQRVARLRHKMENGIKEFGCSINSEKSWNNLLSSLTPLRLHAIVFNSNFNCRPTIWRNVFDGALMMAFRFCAMCRVLYPNIISSFSKDQEVTGLLYAGLVRCAHLMARTAINLRSQAVKESKSLFACEGAVNANCAAQPVDKKRKHSSKLRKETEVVTESELLVVIFHAFILKLSKHGSVFKKILLPRLLYKKNQYSRSIGEAKTNDIFTAVGRNLPPAFEQMKK</sequence>
<organism evidence="16 17">
    <name type="scientific">Allacma fusca</name>
    <dbReference type="NCBI Taxonomy" id="39272"/>
    <lineage>
        <taxon>Eukaryota</taxon>
        <taxon>Metazoa</taxon>
        <taxon>Ecdysozoa</taxon>
        <taxon>Arthropoda</taxon>
        <taxon>Hexapoda</taxon>
        <taxon>Collembola</taxon>
        <taxon>Symphypleona</taxon>
        <taxon>Sminthuridae</taxon>
        <taxon>Allacma</taxon>
    </lineage>
</organism>
<evidence type="ECO:0000256" key="11">
    <source>
        <dbReference type="ARBA" id="ARBA00023242"/>
    </source>
</evidence>
<comment type="similarity">
    <text evidence="1 14">Belongs to the reverse transcriptase family. Telomerase subfamily.</text>
</comment>
<dbReference type="EMBL" id="CAJVCH010533154">
    <property type="protein sequence ID" value="CAG7824520.1"/>
    <property type="molecule type" value="Genomic_DNA"/>
</dbReference>
<keyword evidence="17" id="KW-1185">Reference proteome</keyword>
<evidence type="ECO:0000256" key="5">
    <source>
        <dbReference type="ARBA" id="ARBA00022679"/>
    </source>
</evidence>
<keyword evidence="9 14" id="KW-0779">Telomere</keyword>
<dbReference type="Proteomes" id="UP000708208">
    <property type="component" value="Unassembled WGS sequence"/>
</dbReference>
<dbReference type="GO" id="GO:0070034">
    <property type="term" value="F:telomerase RNA binding"/>
    <property type="evidence" value="ECO:0007669"/>
    <property type="project" value="TreeGrafter"/>
</dbReference>
<keyword evidence="8 14" id="KW-0460">Magnesium</keyword>
<dbReference type="AlphaFoldDB" id="A0A8J2PWK9"/>
<evidence type="ECO:0000256" key="9">
    <source>
        <dbReference type="ARBA" id="ARBA00022895"/>
    </source>
</evidence>
<keyword evidence="4 14" id="KW-0158">Chromosome</keyword>
<evidence type="ECO:0000256" key="8">
    <source>
        <dbReference type="ARBA" id="ARBA00022842"/>
    </source>
</evidence>
<dbReference type="PROSITE" id="PS50878">
    <property type="entry name" value="RT_POL"/>
    <property type="match status" value="1"/>
</dbReference>
<reference evidence="16" key="1">
    <citation type="submission" date="2021-06" db="EMBL/GenBank/DDBJ databases">
        <authorList>
            <person name="Hodson N. C."/>
            <person name="Mongue J. A."/>
            <person name="Jaron S. K."/>
        </authorList>
    </citation>
    <scope>NUCLEOTIDE SEQUENCE</scope>
</reference>
<evidence type="ECO:0000259" key="15">
    <source>
        <dbReference type="PROSITE" id="PS50878"/>
    </source>
</evidence>
<comment type="function">
    <text evidence="14">Telomerase is a ribonucleoprotein enzyme essential for the replication of chromosome termini in most eukaryotes. It elongates telomeres. It is a reverse transcriptase that adds simple sequence repeats to chromosome ends by copying a template sequence within the RNA component of the enzyme.</text>
</comment>
<keyword evidence="7 14" id="KW-0479">Metal-binding</keyword>
<protein>
    <recommendedName>
        <fullName evidence="3 14">Telomerase reverse transcriptase</fullName>
        <ecNumber evidence="2 14">2.7.7.49</ecNumber>
    </recommendedName>
    <alternativeName>
        <fullName evidence="12 14">Telomerase catalytic subunit</fullName>
    </alternativeName>
</protein>
<comment type="catalytic activity">
    <reaction evidence="13 14">
        <text>DNA(n) + a 2'-deoxyribonucleoside 5'-triphosphate = DNA(n+1) + diphosphate</text>
        <dbReference type="Rhea" id="RHEA:22508"/>
        <dbReference type="Rhea" id="RHEA-COMP:17339"/>
        <dbReference type="Rhea" id="RHEA-COMP:17340"/>
        <dbReference type="ChEBI" id="CHEBI:33019"/>
        <dbReference type="ChEBI" id="CHEBI:61560"/>
        <dbReference type="ChEBI" id="CHEBI:173112"/>
        <dbReference type="EC" id="2.7.7.49"/>
    </reaction>
</comment>
<dbReference type="InterPro" id="IPR021891">
    <property type="entry name" value="Telomerase_RBD"/>
</dbReference>
<keyword evidence="10 14" id="KW-0695">RNA-directed DNA polymerase</keyword>
<dbReference type="GO" id="GO:0003720">
    <property type="term" value="F:telomerase activity"/>
    <property type="evidence" value="ECO:0007669"/>
    <property type="project" value="InterPro"/>
</dbReference>
<evidence type="ECO:0000256" key="1">
    <source>
        <dbReference type="ARBA" id="ARBA00008001"/>
    </source>
</evidence>
<evidence type="ECO:0000313" key="17">
    <source>
        <dbReference type="Proteomes" id="UP000708208"/>
    </source>
</evidence>
<evidence type="ECO:0000256" key="10">
    <source>
        <dbReference type="ARBA" id="ARBA00022918"/>
    </source>
</evidence>
<dbReference type="GO" id="GO:0000333">
    <property type="term" value="C:telomerase catalytic core complex"/>
    <property type="evidence" value="ECO:0007669"/>
    <property type="project" value="TreeGrafter"/>
</dbReference>
<dbReference type="Pfam" id="PF12009">
    <property type="entry name" value="Telomerase_RBD"/>
    <property type="match status" value="1"/>
</dbReference>
<comment type="caution">
    <text evidence="16">The sequence shown here is derived from an EMBL/GenBank/DDBJ whole genome shotgun (WGS) entry which is preliminary data.</text>
</comment>
<evidence type="ECO:0000313" key="16">
    <source>
        <dbReference type="EMBL" id="CAG7824520.1"/>
    </source>
</evidence>
<dbReference type="Pfam" id="PF00078">
    <property type="entry name" value="RVT_1"/>
    <property type="match status" value="1"/>
</dbReference>
<proteinExistence type="inferred from homology"/>
<evidence type="ECO:0000256" key="3">
    <source>
        <dbReference type="ARBA" id="ARBA00016182"/>
    </source>
</evidence>
<gene>
    <name evidence="16" type="ORF">AFUS01_LOCUS34671</name>
</gene>
<feature type="domain" description="Reverse transcriptase" evidence="15">
    <location>
        <begin position="256"/>
        <end position="548"/>
    </location>
</feature>
<evidence type="ECO:0000256" key="7">
    <source>
        <dbReference type="ARBA" id="ARBA00022723"/>
    </source>
</evidence>
<dbReference type="PANTHER" id="PTHR12066:SF0">
    <property type="entry name" value="TELOMERASE REVERSE TRANSCRIPTASE"/>
    <property type="match status" value="1"/>
</dbReference>
<keyword evidence="11 14" id="KW-0539">Nucleus</keyword>
<dbReference type="OrthoDB" id="289721at2759"/>
<dbReference type="GO" id="GO:0042162">
    <property type="term" value="F:telomeric DNA binding"/>
    <property type="evidence" value="ECO:0007669"/>
    <property type="project" value="TreeGrafter"/>
</dbReference>
<dbReference type="GO" id="GO:0000781">
    <property type="term" value="C:chromosome, telomeric region"/>
    <property type="evidence" value="ECO:0007669"/>
    <property type="project" value="UniProtKB-SubCell"/>
</dbReference>
<dbReference type="InterPro" id="IPR000477">
    <property type="entry name" value="RT_dom"/>
</dbReference>
<evidence type="ECO:0000256" key="4">
    <source>
        <dbReference type="ARBA" id="ARBA00022454"/>
    </source>
</evidence>
<dbReference type="InterPro" id="IPR003545">
    <property type="entry name" value="Telomerase_RT"/>
</dbReference>
<keyword evidence="5 14" id="KW-0808">Transferase</keyword>
<accession>A0A8J2PWK9</accession>
<evidence type="ECO:0000256" key="6">
    <source>
        <dbReference type="ARBA" id="ARBA00022695"/>
    </source>
</evidence>
<dbReference type="PANTHER" id="PTHR12066">
    <property type="entry name" value="TELOMERASE REVERSE TRANSCRIPTASE"/>
    <property type="match status" value="1"/>
</dbReference>
<evidence type="ECO:0000256" key="2">
    <source>
        <dbReference type="ARBA" id="ARBA00012493"/>
    </source>
</evidence>
<evidence type="ECO:0000256" key="13">
    <source>
        <dbReference type="ARBA" id="ARBA00048173"/>
    </source>
</evidence>
<evidence type="ECO:0000256" key="12">
    <source>
        <dbReference type="ARBA" id="ARBA00032044"/>
    </source>
</evidence>